<keyword evidence="2" id="KW-1185">Reference proteome</keyword>
<dbReference type="InterPro" id="IPR017101">
    <property type="entry name" value="P-loop_ATP/GTP-bd_All4644_prd"/>
</dbReference>
<dbReference type="Gene3D" id="3.40.50.300">
    <property type="entry name" value="P-loop containing nucleotide triphosphate hydrolases"/>
    <property type="match status" value="1"/>
</dbReference>
<dbReference type="GO" id="GO:0005524">
    <property type="term" value="F:ATP binding"/>
    <property type="evidence" value="ECO:0007669"/>
    <property type="project" value="UniProtKB-KW"/>
</dbReference>
<reference evidence="1 2" key="1">
    <citation type="submission" date="2019-03" db="EMBL/GenBank/DDBJ databases">
        <title>Whole genome sequence of a novel Rubrobacter taiwanensis strain, isolated from Yellowstone National Park.</title>
        <authorList>
            <person name="Freed S."/>
            <person name="Ramaley R.F."/>
            <person name="Kyndt J.A."/>
        </authorList>
    </citation>
    <scope>NUCLEOTIDE SEQUENCE [LARGE SCALE GENOMIC DNA]</scope>
    <source>
        <strain evidence="1 2">Yellowstone</strain>
    </source>
</reference>
<evidence type="ECO:0000313" key="1">
    <source>
        <dbReference type="EMBL" id="TCJ13940.1"/>
    </source>
</evidence>
<gene>
    <name evidence="1" type="ORF">E0L93_14235</name>
</gene>
<keyword evidence="1" id="KW-0067">ATP-binding</keyword>
<dbReference type="Proteomes" id="UP000295244">
    <property type="component" value="Unassembled WGS sequence"/>
</dbReference>
<proteinExistence type="predicted"/>
<evidence type="ECO:0000313" key="2">
    <source>
        <dbReference type="Proteomes" id="UP000295244"/>
    </source>
</evidence>
<dbReference type="AlphaFoldDB" id="A0A4R1BAH5"/>
<dbReference type="RefSeq" id="WP_132692748.1">
    <property type="nucleotide sequence ID" value="NZ_SKBU01000036.1"/>
</dbReference>
<organism evidence="1 2">
    <name type="scientific">Rubrobacter taiwanensis</name>
    <dbReference type="NCBI Taxonomy" id="185139"/>
    <lineage>
        <taxon>Bacteria</taxon>
        <taxon>Bacillati</taxon>
        <taxon>Actinomycetota</taxon>
        <taxon>Rubrobacteria</taxon>
        <taxon>Rubrobacterales</taxon>
        <taxon>Rubrobacteraceae</taxon>
        <taxon>Rubrobacter</taxon>
    </lineage>
</organism>
<dbReference type="InterPro" id="IPR027417">
    <property type="entry name" value="P-loop_NTPase"/>
</dbReference>
<sequence>MKGPRLAIMCGLPRSGKTTYARGLQEAGWVRVCPDDIRRALHGRSHYPPAEPVVWANAELAVRSLLLGGHAVVVDATHTTRARRAPWVRMARELGLRLEAYVLETPAEECRRRSRESDDPVPPEVIDRMAEQWEPVEEDGVEVRTVSGCGGA</sequence>
<name>A0A4R1BAH5_9ACTN</name>
<dbReference type="EMBL" id="SKBU01000036">
    <property type="protein sequence ID" value="TCJ13940.1"/>
    <property type="molecule type" value="Genomic_DNA"/>
</dbReference>
<accession>A0A4R1BAH5</accession>
<protein>
    <submittedName>
        <fullName evidence="1">ATP-binding protein</fullName>
    </submittedName>
</protein>
<dbReference type="SUPFAM" id="SSF52540">
    <property type="entry name" value="P-loop containing nucleoside triphosphate hydrolases"/>
    <property type="match status" value="1"/>
</dbReference>
<comment type="caution">
    <text evidence="1">The sequence shown here is derived from an EMBL/GenBank/DDBJ whole genome shotgun (WGS) entry which is preliminary data.</text>
</comment>
<dbReference type="OrthoDB" id="2639622at2"/>
<dbReference type="PIRSF" id="PIRSF037081">
    <property type="entry name" value="P-loop_All4644_prd"/>
    <property type="match status" value="1"/>
</dbReference>
<dbReference type="Pfam" id="PF13671">
    <property type="entry name" value="AAA_33"/>
    <property type="match status" value="1"/>
</dbReference>
<keyword evidence="1" id="KW-0547">Nucleotide-binding</keyword>